<accession>A0A6H1ZSE2</accession>
<organism evidence="1">
    <name type="scientific">viral metagenome</name>
    <dbReference type="NCBI Taxonomy" id="1070528"/>
    <lineage>
        <taxon>unclassified sequences</taxon>
        <taxon>metagenomes</taxon>
        <taxon>organismal metagenomes</taxon>
    </lineage>
</organism>
<name>A0A6H1ZSE2_9ZZZZ</name>
<reference evidence="1" key="1">
    <citation type="submission" date="2020-03" db="EMBL/GenBank/DDBJ databases">
        <title>The deep terrestrial virosphere.</title>
        <authorList>
            <person name="Holmfeldt K."/>
            <person name="Nilsson E."/>
            <person name="Simone D."/>
            <person name="Lopez-Fernandez M."/>
            <person name="Wu X."/>
            <person name="de Brujin I."/>
            <person name="Lundin D."/>
            <person name="Andersson A."/>
            <person name="Bertilsson S."/>
            <person name="Dopson M."/>
        </authorList>
    </citation>
    <scope>NUCLEOTIDE SEQUENCE</scope>
    <source>
        <strain evidence="1">TM448A01913</strain>
    </source>
</reference>
<protein>
    <submittedName>
        <fullName evidence="1">Uncharacterized protein</fullName>
    </submittedName>
</protein>
<sequence>MNNGERYLPDFWLPSFSGGMWCEVKPDGGDFSKSKQFAEEGNKQIWLCEGLPRFAVYKIWDFLEEHDGEGLTCGIPNWDQAISENRMFWMPCQFDCKNCGTDKIEILDNNPKYLQYAEWGDLKEATRIAKQARFEFNKK</sequence>
<gene>
    <name evidence="1" type="ORF">TM448A01913_0011</name>
</gene>
<proteinExistence type="predicted"/>
<evidence type="ECO:0000313" key="1">
    <source>
        <dbReference type="EMBL" id="QJA50856.1"/>
    </source>
</evidence>
<dbReference type="AlphaFoldDB" id="A0A6H1ZSE2"/>
<dbReference type="EMBL" id="MT144221">
    <property type="protein sequence ID" value="QJA50856.1"/>
    <property type="molecule type" value="Genomic_DNA"/>
</dbReference>